<dbReference type="AlphaFoldDB" id="A0A6P5IID7"/>
<evidence type="ECO:0000256" key="8">
    <source>
        <dbReference type="RuleBase" id="RU000685"/>
    </source>
</evidence>
<comment type="similarity">
    <text evidence="7 8">Belongs to the intermediate filament family.</text>
</comment>
<dbReference type="GO" id="GO:0045109">
    <property type="term" value="P:intermediate filament organization"/>
    <property type="evidence" value="ECO:0007669"/>
    <property type="project" value="TreeGrafter"/>
</dbReference>
<dbReference type="PROSITE" id="PS00226">
    <property type="entry name" value="IF_ROD_1"/>
    <property type="match status" value="1"/>
</dbReference>
<dbReference type="GO" id="GO:0030280">
    <property type="term" value="F:structural constituent of skin epidermis"/>
    <property type="evidence" value="ECO:0007669"/>
    <property type="project" value="TreeGrafter"/>
</dbReference>
<evidence type="ECO:0000256" key="7">
    <source>
        <dbReference type="ARBA" id="ARBA00061646"/>
    </source>
</evidence>
<evidence type="ECO:0000256" key="1">
    <source>
        <dbReference type="ARBA" id="ARBA00022499"/>
    </source>
</evidence>
<evidence type="ECO:0000313" key="13">
    <source>
        <dbReference type="RefSeq" id="XP_020821952.1"/>
    </source>
</evidence>
<keyword evidence="2" id="KW-0416">Keratin</keyword>
<dbReference type="GO" id="GO:0031424">
    <property type="term" value="P:keratinization"/>
    <property type="evidence" value="ECO:0007669"/>
    <property type="project" value="TreeGrafter"/>
</dbReference>
<dbReference type="InterPro" id="IPR003054">
    <property type="entry name" value="Keratin_II"/>
</dbReference>
<dbReference type="Gene3D" id="1.20.5.170">
    <property type="match status" value="1"/>
</dbReference>
<evidence type="ECO:0000256" key="6">
    <source>
        <dbReference type="ARBA" id="ARBA00023180"/>
    </source>
</evidence>
<organism evidence="12 13">
    <name type="scientific">Phascolarctos cinereus</name>
    <name type="common">Koala</name>
    <dbReference type="NCBI Taxonomy" id="38626"/>
    <lineage>
        <taxon>Eukaryota</taxon>
        <taxon>Metazoa</taxon>
        <taxon>Chordata</taxon>
        <taxon>Craniata</taxon>
        <taxon>Vertebrata</taxon>
        <taxon>Euteleostomi</taxon>
        <taxon>Mammalia</taxon>
        <taxon>Metatheria</taxon>
        <taxon>Diprotodontia</taxon>
        <taxon>Phascolarctidae</taxon>
        <taxon>Phascolarctos</taxon>
    </lineage>
</organism>
<dbReference type="FunFam" id="1.20.5.500:FF:000001">
    <property type="entry name" value="Type II keratin 23"/>
    <property type="match status" value="1"/>
</dbReference>
<name>A0A6P5IID7_PHACI</name>
<dbReference type="GO" id="GO:0045095">
    <property type="term" value="C:keratin filament"/>
    <property type="evidence" value="ECO:0007669"/>
    <property type="project" value="InterPro"/>
</dbReference>
<keyword evidence="4" id="KW-0007">Acetylation</keyword>
<accession>A0A6P5IID7</accession>
<feature type="compositionally biased region" description="Low complexity" evidence="10">
    <location>
        <begin position="540"/>
        <end position="568"/>
    </location>
</feature>
<dbReference type="InterPro" id="IPR039008">
    <property type="entry name" value="IF_rod_dom"/>
</dbReference>
<protein>
    <submittedName>
        <fullName evidence="13">Keratin, type II cytoskeletal 2 oral-like</fullName>
    </submittedName>
</protein>
<evidence type="ECO:0000256" key="5">
    <source>
        <dbReference type="ARBA" id="ARBA00023054"/>
    </source>
</evidence>
<feature type="compositionally biased region" description="Polar residues" evidence="10">
    <location>
        <begin position="521"/>
        <end position="535"/>
    </location>
</feature>
<keyword evidence="1" id="KW-1017">Isopeptide bond</keyword>
<dbReference type="FunFam" id="1.20.5.1160:FF:000001">
    <property type="entry name" value="Keratin type II"/>
    <property type="match status" value="1"/>
</dbReference>
<feature type="compositionally biased region" description="Polar residues" evidence="10">
    <location>
        <begin position="1"/>
        <end position="23"/>
    </location>
</feature>
<feature type="coiled-coil region" evidence="9">
    <location>
        <begin position="368"/>
        <end position="448"/>
    </location>
</feature>
<feature type="region of interest" description="Disordered" evidence="10">
    <location>
        <begin position="488"/>
        <end position="568"/>
    </location>
</feature>
<keyword evidence="3 8" id="KW-0403">Intermediate filament</keyword>
<dbReference type="InterPro" id="IPR018039">
    <property type="entry name" value="IF_conserved"/>
</dbReference>
<dbReference type="InterPro" id="IPR032444">
    <property type="entry name" value="Keratin_2_head"/>
</dbReference>
<feature type="compositionally biased region" description="Gly residues" evidence="10">
    <location>
        <begin position="501"/>
        <end position="518"/>
    </location>
</feature>
<evidence type="ECO:0000259" key="11">
    <source>
        <dbReference type="PROSITE" id="PS51842"/>
    </source>
</evidence>
<dbReference type="Pfam" id="PF16208">
    <property type="entry name" value="Keratin_2_head"/>
    <property type="match status" value="1"/>
</dbReference>
<dbReference type="Gene3D" id="1.20.5.500">
    <property type="entry name" value="Single helix bin"/>
    <property type="match status" value="1"/>
</dbReference>
<evidence type="ECO:0000256" key="9">
    <source>
        <dbReference type="SAM" id="Coils"/>
    </source>
</evidence>
<dbReference type="Pfam" id="PF00038">
    <property type="entry name" value="Filament"/>
    <property type="match status" value="1"/>
</dbReference>
<dbReference type="PANTHER" id="PTHR45616">
    <property type="entry name" value="GATA-TYPE DOMAIN-CONTAINING PROTEIN"/>
    <property type="match status" value="1"/>
</dbReference>
<dbReference type="RefSeq" id="XP_020821952.1">
    <property type="nucleotide sequence ID" value="XM_020966293.1"/>
</dbReference>
<dbReference type="PROSITE" id="PS51842">
    <property type="entry name" value="IF_ROD_2"/>
    <property type="match status" value="1"/>
</dbReference>
<feature type="compositionally biased region" description="Low complexity" evidence="10">
    <location>
        <begin position="24"/>
        <end position="40"/>
    </location>
</feature>
<evidence type="ECO:0000256" key="10">
    <source>
        <dbReference type="SAM" id="MobiDB-lite"/>
    </source>
</evidence>
<evidence type="ECO:0000313" key="12">
    <source>
        <dbReference type="Proteomes" id="UP000515140"/>
    </source>
</evidence>
<dbReference type="KEGG" id="pcw:110194128"/>
<dbReference type="PANTHER" id="PTHR45616:SF29">
    <property type="entry name" value="KERATIN, TYPE II CYTOSKELETAL 2 ORAL"/>
    <property type="match status" value="1"/>
</dbReference>
<gene>
    <name evidence="13" type="primary">LOC110194128</name>
</gene>
<dbReference type="Proteomes" id="UP000515140">
    <property type="component" value="Unplaced"/>
</dbReference>
<feature type="domain" description="IF rod" evidence="11">
    <location>
        <begin position="155"/>
        <end position="470"/>
    </location>
</feature>
<evidence type="ECO:0000256" key="4">
    <source>
        <dbReference type="ARBA" id="ARBA00022990"/>
    </source>
</evidence>
<dbReference type="FunFam" id="1.20.5.170:FF:000004">
    <property type="entry name" value="Keratin, type II cytoskeletal 5"/>
    <property type="match status" value="1"/>
</dbReference>
<dbReference type="GO" id="GO:0005615">
    <property type="term" value="C:extracellular space"/>
    <property type="evidence" value="ECO:0007669"/>
    <property type="project" value="TreeGrafter"/>
</dbReference>
<evidence type="ECO:0000256" key="2">
    <source>
        <dbReference type="ARBA" id="ARBA00022744"/>
    </source>
</evidence>
<dbReference type="SUPFAM" id="SSF64593">
    <property type="entry name" value="Intermediate filament protein, coiled coil region"/>
    <property type="match status" value="3"/>
</dbReference>
<feature type="coiled-coil region" evidence="9">
    <location>
        <begin position="212"/>
        <end position="295"/>
    </location>
</feature>
<keyword evidence="5 9" id="KW-0175">Coiled coil</keyword>
<reference evidence="13" key="1">
    <citation type="submission" date="2025-08" db="UniProtKB">
        <authorList>
            <consortium name="RefSeq"/>
        </authorList>
    </citation>
    <scope>IDENTIFICATION</scope>
    <source>
        <tissue evidence="13">Spleen</tissue>
    </source>
</reference>
<dbReference type="Gene3D" id="1.20.5.1160">
    <property type="entry name" value="Vasodilator-stimulated phosphoprotein"/>
    <property type="match status" value="1"/>
</dbReference>
<dbReference type="PRINTS" id="PR01276">
    <property type="entry name" value="TYPE2KERATIN"/>
</dbReference>
<dbReference type="GeneID" id="110194128"/>
<keyword evidence="12" id="KW-1185">Reference proteome</keyword>
<feature type="region of interest" description="Disordered" evidence="10">
    <location>
        <begin position="1"/>
        <end position="40"/>
    </location>
</feature>
<dbReference type="InParanoid" id="A0A6P5IID7"/>
<dbReference type="SMART" id="SM01391">
    <property type="entry name" value="Filament"/>
    <property type="match status" value="1"/>
</dbReference>
<proteinExistence type="inferred from homology"/>
<sequence>MLSHQSTRSSQTSKGFSGRSATISGQSYSTSRRSKSASRSGGMSMATACAMIGGGFGSRSMYNLGGSKKISCSVAGPSFCGGQSGGFGGKGMGSGFGGGSYSFGGGFSGIRGASSGFGCSGDFPVGIQEVTINQSLLQPLNVKLDPQIGVVKTQEKEQIKTLNNKFATFIDKVRFLEQQNKVLETKWCLLQQQTESSSSSSNNLQPFFESYINCLQSHLDGLLRERSSLEGELSTVQNLVEEYKKKYEDEINKRTTAENDFVVLKKDVDSSYMTKVDLEAKAEGLSDEINFLKALYEAEYSNVLSETSDTSVIVSMDNNRNLDPDSIIAEAKAVFEEMAQKSKADAEALYQSKIGELEITAGKHGDDLRNTKSEIAELSRVIQRLQAQIESVKKQNANLQTAIADAEQRGELALKDAQAKLAELREALQQAKEDLAHLLQEYQELMNIKLGLDIEIATYKKLLESEECRMSGECQNTVCISVVSNTSTSTGFGGHSRRGSRGGQGTGGNSISGSGSGNRGDQTVITGQSSQSGSRRVTIGQSSGESGSSRSARIVQTTTSSQRSTTKY</sequence>
<evidence type="ECO:0000256" key="3">
    <source>
        <dbReference type="ARBA" id="ARBA00022754"/>
    </source>
</evidence>
<dbReference type="SUPFAM" id="SSF46579">
    <property type="entry name" value="Prefoldin"/>
    <property type="match status" value="1"/>
</dbReference>
<keyword evidence="6" id="KW-0325">Glycoprotein</keyword>